<evidence type="ECO:0000256" key="1">
    <source>
        <dbReference type="ARBA" id="ARBA00022559"/>
    </source>
</evidence>
<dbReference type="GO" id="GO:0004601">
    <property type="term" value="F:peroxidase activity"/>
    <property type="evidence" value="ECO:0007669"/>
    <property type="project" value="UniProtKB-KW"/>
</dbReference>
<keyword evidence="5" id="KW-0732">Signal</keyword>
<dbReference type="EMBL" id="CABFNO020001517">
    <property type="protein sequence ID" value="CAG9993170.1"/>
    <property type="molecule type" value="Genomic_DNA"/>
</dbReference>
<sequence length="536" mass="58223">MKSFAITTLALAHSAAAGQLVWPSKWDELENLYTMMSGINRQGFIDSVNPCDFAQNEKGRHNSAQWLRTAFHDMVTHNAELGTGGVDASIFFELDRAENEGSAFSNTWGFFSGFHTVRSSAADLVALGVVTVSGACGGNKLQYRGGRVDATEAGPSGVPEAHTDLDTVLETFSKAGFTKEEMITMVACGHTLGGVHSVNSPEIVDIPADPNNDTLVTFQKDVSKINNGVVNEYLDGSTKNPLVVASNDTLNADKRVFSSDGNTTMTKMQDEKTFLNMCADIFNRMIDTVPSNVQLSDVIEPYEVKPYISQLLLTEGGDITFTGSLRFRVTEGSGRNYNDIAADLIYYDRDGSQEHVVTAVKETYKLGLSIGLHGESFINFNFQTTVKGATGISKFTIRETTPSTNETVIYDNQGTGGYPVDDTVLYQLSDSCFDSGNIIDGMIPVSVVAMVREDEASKPLTLEVVHKKKRDVAVTPALEWETANFESTGVKNNGWVEFKAAAKVEGTTTFDIALGGERRPTVEFLKTGPMPKTCTK</sequence>
<dbReference type="OrthoDB" id="5985073at2759"/>
<dbReference type="PANTHER" id="PTHR31356:SF53">
    <property type="entry name" value="HEME PEROXIDASE"/>
    <property type="match status" value="1"/>
</dbReference>
<accession>A0A9N9UMX6</accession>
<dbReference type="Pfam" id="PF00141">
    <property type="entry name" value="peroxidase"/>
    <property type="match status" value="1"/>
</dbReference>
<gene>
    <name evidence="7" type="ORF">CBYS24578_00016979</name>
</gene>
<evidence type="ECO:0000256" key="5">
    <source>
        <dbReference type="RuleBase" id="RU363051"/>
    </source>
</evidence>
<proteinExistence type="inferred from homology"/>
<dbReference type="PANTHER" id="PTHR31356">
    <property type="entry name" value="THYLAKOID LUMENAL 29 KDA PROTEIN, CHLOROPLASTIC-RELATED"/>
    <property type="match status" value="1"/>
</dbReference>
<keyword evidence="2" id="KW-0479">Metal-binding</keyword>
<keyword evidence="8" id="KW-1185">Reference proteome</keyword>
<dbReference type="GO" id="GO:0034599">
    <property type="term" value="P:cellular response to oxidative stress"/>
    <property type="evidence" value="ECO:0007669"/>
    <property type="project" value="InterPro"/>
</dbReference>
<dbReference type="InterPro" id="IPR002016">
    <property type="entry name" value="Haem_peroxidase"/>
</dbReference>
<dbReference type="AlphaFoldDB" id="A0A9N9UMX6"/>
<comment type="caution">
    <text evidence="7">The sequence shown here is derived from an EMBL/GenBank/DDBJ whole genome shotgun (WGS) entry which is preliminary data.</text>
</comment>
<dbReference type="GO" id="GO:0020037">
    <property type="term" value="F:heme binding"/>
    <property type="evidence" value="ECO:0007669"/>
    <property type="project" value="UniProtKB-UniRule"/>
</dbReference>
<dbReference type="GO" id="GO:0046872">
    <property type="term" value="F:metal ion binding"/>
    <property type="evidence" value="ECO:0007669"/>
    <property type="project" value="UniProtKB-UniRule"/>
</dbReference>
<dbReference type="InterPro" id="IPR044831">
    <property type="entry name" value="Ccp1-like"/>
</dbReference>
<feature type="chain" id="PRO_5040536544" description="Peroxidase" evidence="5">
    <location>
        <begin position="18"/>
        <end position="536"/>
    </location>
</feature>
<evidence type="ECO:0000313" key="8">
    <source>
        <dbReference type="Proteomes" id="UP000754883"/>
    </source>
</evidence>
<organism evidence="7 8">
    <name type="scientific">Clonostachys byssicola</name>
    <dbReference type="NCBI Taxonomy" id="160290"/>
    <lineage>
        <taxon>Eukaryota</taxon>
        <taxon>Fungi</taxon>
        <taxon>Dikarya</taxon>
        <taxon>Ascomycota</taxon>
        <taxon>Pezizomycotina</taxon>
        <taxon>Sordariomycetes</taxon>
        <taxon>Hypocreomycetidae</taxon>
        <taxon>Hypocreales</taxon>
        <taxon>Bionectriaceae</taxon>
        <taxon>Clonostachys</taxon>
    </lineage>
</organism>
<keyword evidence="2" id="KW-0408">Iron</keyword>
<protein>
    <recommendedName>
        <fullName evidence="5">Peroxidase</fullName>
        <ecNumber evidence="5">1.11.1.-</ecNumber>
    </recommendedName>
</protein>
<evidence type="ECO:0000256" key="3">
    <source>
        <dbReference type="ARBA" id="ARBA00023002"/>
    </source>
</evidence>
<dbReference type="EC" id="1.11.1.-" evidence="5"/>
<keyword evidence="3 5" id="KW-0560">Oxidoreductase</keyword>
<evidence type="ECO:0000313" key="7">
    <source>
        <dbReference type="EMBL" id="CAG9993170.1"/>
    </source>
</evidence>
<feature type="signal peptide" evidence="5">
    <location>
        <begin position="1"/>
        <end position="17"/>
    </location>
</feature>
<comment type="similarity">
    <text evidence="4">Belongs to the peroxidase family.</text>
</comment>
<keyword evidence="2" id="KW-0349">Heme</keyword>
<evidence type="ECO:0000256" key="4">
    <source>
        <dbReference type="RuleBase" id="RU004241"/>
    </source>
</evidence>
<dbReference type="SUPFAM" id="SSF48113">
    <property type="entry name" value="Heme-dependent peroxidases"/>
    <property type="match status" value="1"/>
</dbReference>
<name>A0A9N9UMX6_9HYPO</name>
<reference evidence="7" key="1">
    <citation type="submission" date="2021-10" db="EMBL/GenBank/DDBJ databases">
        <authorList>
            <person name="Piombo E."/>
        </authorList>
    </citation>
    <scope>NUCLEOTIDE SEQUENCE</scope>
</reference>
<dbReference type="GO" id="GO:0000302">
    <property type="term" value="P:response to reactive oxygen species"/>
    <property type="evidence" value="ECO:0007669"/>
    <property type="project" value="TreeGrafter"/>
</dbReference>
<evidence type="ECO:0000256" key="2">
    <source>
        <dbReference type="ARBA" id="ARBA00022617"/>
    </source>
</evidence>
<keyword evidence="1 5" id="KW-0575">Peroxidase</keyword>
<feature type="domain" description="Plant heme peroxidase family profile" evidence="6">
    <location>
        <begin position="120"/>
        <end position="326"/>
    </location>
</feature>
<dbReference type="InterPro" id="IPR010255">
    <property type="entry name" value="Haem_peroxidase_sf"/>
</dbReference>
<dbReference type="Gene3D" id="1.10.420.10">
    <property type="entry name" value="Peroxidase, domain 2"/>
    <property type="match status" value="1"/>
</dbReference>
<dbReference type="GO" id="GO:0042744">
    <property type="term" value="P:hydrogen peroxide catabolic process"/>
    <property type="evidence" value="ECO:0007669"/>
    <property type="project" value="TreeGrafter"/>
</dbReference>
<dbReference type="Proteomes" id="UP000754883">
    <property type="component" value="Unassembled WGS sequence"/>
</dbReference>
<dbReference type="Gene3D" id="1.10.520.10">
    <property type="match status" value="1"/>
</dbReference>
<evidence type="ECO:0000259" key="6">
    <source>
        <dbReference type="PROSITE" id="PS50873"/>
    </source>
</evidence>
<dbReference type="PROSITE" id="PS50873">
    <property type="entry name" value="PEROXIDASE_4"/>
    <property type="match status" value="1"/>
</dbReference>